<dbReference type="PATRIC" id="fig|1365251.3.peg.1025"/>
<feature type="transmembrane region" description="Helical" evidence="1">
    <location>
        <begin position="421"/>
        <end position="442"/>
    </location>
</feature>
<keyword evidence="1" id="KW-1133">Transmembrane helix</keyword>
<name>A0A167FLQ3_9GAMM</name>
<evidence type="ECO:0000256" key="1">
    <source>
        <dbReference type="SAM" id="Phobius"/>
    </source>
</evidence>
<gene>
    <name evidence="2" type="ORF">N476_10520</name>
</gene>
<dbReference type="Proteomes" id="UP000076503">
    <property type="component" value="Unassembled WGS sequence"/>
</dbReference>
<dbReference type="Gene3D" id="1.25.40.20">
    <property type="entry name" value="Ankyrin repeat-containing domain"/>
    <property type="match status" value="1"/>
</dbReference>
<protein>
    <submittedName>
        <fullName evidence="2">Uncharacterized protein</fullName>
    </submittedName>
</protein>
<organism evidence="2 3">
    <name type="scientific">Pseudoalteromonas luteoviolacea H33</name>
    <dbReference type="NCBI Taxonomy" id="1365251"/>
    <lineage>
        <taxon>Bacteria</taxon>
        <taxon>Pseudomonadati</taxon>
        <taxon>Pseudomonadota</taxon>
        <taxon>Gammaproteobacteria</taxon>
        <taxon>Alteromonadales</taxon>
        <taxon>Pseudoalteromonadaceae</taxon>
        <taxon>Pseudoalteromonas</taxon>
    </lineage>
</organism>
<dbReference type="RefSeq" id="WP_063360671.1">
    <property type="nucleotide sequence ID" value="NZ_AUXZ01000062.1"/>
</dbReference>
<evidence type="ECO:0000313" key="3">
    <source>
        <dbReference type="Proteomes" id="UP000076503"/>
    </source>
</evidence>
<keyword evidence="1" id="KW-0472">Membrane</keyword>
<proteinExistence type="predicted"/>
<dbReference type="InterPro" id="IPR036770">
    <property type="entry name" value="Ankyrin_rpt-contain_sf"/>
</dbReference>
<dbReference type="SUPFAM" id="SSF48403">
    <property type="entry name" value="Ankyrin repeat"/>
    <property type="match status" value="1"/>
</dbReference>
<dbReference type="OrthoDB" id="6311156at2"/>
<dbReference type="AlphaFoldDB" id="A0A167FLQ3"/>
<sequence length="444" mass="49881">MEQVLIWPSQFPLLLKGLVEDNGAFILDALEAWPECEVVKDEQGVISQVLPPIFYVAWLKPLDPFESCFFQHIDDYDEEQHLYVAQLLNHIEQAGISRDDLTVKLLGCLSQYSSIASQAKLQSKISFVDLLLKYEQFKTLCWLLPQGFVLSPAQTCELWLNGGQHSRDCLTPCYKEVLENMALTQAEAVKNLNEGRDCEGLLTLLCNEEERLQILDNALLEQVMSGAAKQSNMLSLIEKGARGLGADSAGKSAMMWIVEKGFVSAAKALKEFHCGISLDDLGRNLMHYAVLSNSRPMLELVEDMGVDPRLADASGCTPYRLATENQSVNSKKYLEKRGIIELSEQAKYQRIFRVYTLKALTVLFLPLQLVLFLDAERDNKLSMVILLSSCTLFIFALARLLKNRRLFPTTKLPLSLRFLGALSWVSIFIQAIFTVVMSLAVVTI</sequence>
<feature type="transmembrane region" description="Helical" evidence="1">
    <location>
        <begin position="381"/>
        <end position="401"/>
    </location>
</feature>
<reference evidence="2 3" key="1">
    <citation type="submission" date="2013-07" db="EMBL/GenBank/DDBJ databases">
        <title>Comparative Genomic and Metabolomic Analysis of Twelve Strains of Pseudoalteromonas luteoviolacea.</title>
        <authorList>
            <person name="Vynne N.G."/>
            <person name="Mansson M."/>
            <person name="Gram L."/>
        </authorList>
    </citation>
    <scope>NUCLEOTIDE SEQUENCE [LARGE SCALE GENOMIC DNA]</scope>
    <source>
        <strain evidence="2 3">H33</strain>
    </source>
</reference>
<feature type="transmembrane region" description="Helical" evidence="1">
    <location>
        <begin position="355"/>
        <end position="375"/>
    </location>
</feature>
<accession>A0A167FLQ3</accession>
<keyword evidence="1" id="KW-0812">Transmembrane</keyword>
<dbReference type="EMBL" id="AUXZ01000062">
    <property type="protein sequence ID" value="KZN52488.1"/>
    <property type="molecule type" value="Genomic_DNA"/>
</dbReference>
<comment type="caution">
    <text evidence="2">The sequence shown here is derived from an EMBL/GenBank/DDBJ whole genome shotgun (WGS) entry which is preliminary data.</text>
</comment>
<evidence type="ECO:0000313" key="2">
    <source>
        <dbReference type="EMBL" id="KZN52488.1"/>
    </source>
</evidence>